<dbReference type="EMBL" id="CP045119">
    <property type="protein sequence ID" value="QIN81517.1"/>
    <property type="molecule type" value="Genomic_DNA"/>
</dbReference>
<dbReference type="GO" id="GO:0016491">
    <property type="term" value="F:oxidoreductase activity"/>
    <property type="evidence" value="ECO:0007669"/>
    <property type="project" value="UniProtKB-KW"/>
</dbReference>
<dbReference type="RefSeq" id="WP_166172971.1">
    <property type="nucleotide sequence ID" value="NZ_CP045119.1"/>
</dbReference>
<dbReference type="PRINTS" id="PR00081">
    <property type="entry name" value="GDHRDH"/>
</dbReference>
<dbReference type="NCBIfam" id="NF006190">
    <property type="entry name" value="PRK08324.1-4"/>
    <property type="match status" value="1"/>
</dbReference>
<protein>
    <submittedName>
        <fullName evidence="4">Bifunctional aldolase/short-chain dehydrogenase</fullName>
    </submittedName>
</protein>
<dbReference type="NCBIfam" id="TIGR02632">
    <property type="entry name" value="RhaD_aldol-ADH"/>
    <property type="match status" value="1"/>
</dbReference>
<dbReference type="PANTHER" id="PTHR43669">
    <property type="entry name" value="5-KETO-D-GLUCONATE 5-REDUCTASE"/>
    <property type="match status" value="1"/>
</dbReference>
<dbReference type="PANTHER" id="PTHR43669:SF8">
    <property type="entry name" value="SHORT-CHAIN TYPE DEHYDROGENASE_REDUCTASE-RELATED"/>
    <property type="match status" value="1"/>
</dbReference>
<dbReference type="InterPro" id="IPR036409">
    <property type="entry name" value="Aldolase_II/adducin_N_sf"/>
</dbReference>
<dbReference type="FunFam" id="3.40.50.720:FF:000084">
    <property type="entry name" value="Short-chain dehydrogenase reductase"/>
    <property type="match status" value="1"/>
</dbReference>
<dbReference type="SUPFAM" id="SSF51735">
    <property type="entry name" value="NAD(P)-binding Rossmann-fold domains"/>
    <property type="match status" value="1"/>
</dbReference>
<dbReference type="Gene3D" id="3.40.50.720">
    <property type="entry name" value="NAD(P)-binding Rossmann-like Domain"/>
    <property type="match status" value="1"/>
</dbReference>
<dbReference type="KEGG" id="rub:GBA63_01910"/>
<evidence type="ECO:0000313" key="4">
    <source>
        <dbReference type="EMBL" id="QIN81517.1"/>
    </source>
</evidence>
<dbReference type="InterPro" id="IPR002347">
    <property type="entry name" value="SDR_fam"/>
</dbReference>
<organism evidence="4 5">
    <name type="scientific">Rubrobacter tropicus</name>
    <dbReference type="NCBI Taxonomy" id="2653851"/>
    <lineage>
        <taxon>Bacteria</taxon>
        <taxon>Bacillati</taxon>
        <taxon>Actinomycetota</taxon>
        <taxon>Rubrobacteria</taxon>
        <taxon>Rubrobacterales</taxon>
        <taxon>Rubrobacteraceae</taxon>
        <taxon>Rubrobacter</taxon>
    </lineage>
</organism>
<dbReference type="InterPro" id="IPR036291">
    <property type="entry name" value="NAD(P)-bd_dom_sf"/>
</dbReference>
<evidence type="ECO:0000259" key="3">
    <source>
        <dbReference type="SMART" id="SM01007"/>
    </source>
</evidence>
<feature type="domain" description="Class II aldolase/adducin N-terminal" evidence="3">
    <location>
        <begin position="26"/>
        <end position="225"/>
    </location>
</feature>
<reference evidence="4 5" key="1">
    <citation type="submission" date="2019-10" db="EMBL/GenBank/DDBJ databases">
        <title>Rubrobacter sp nov SCSIO 52090 isolated from a deep-sea sediment in the South China Sea.</title>
        <authorList>
            <person name="Chen R.W."/>
        </authorList>
    </citation>
    <scope>NUCLEOTIDE SEQUENCE [LARGE SCALE GENOMIC DNA]</scope>
    <source>
        <strain evidence="4 5">SCSIO 52909</strain>
    </source>
</reference>
<dbReference type="InterPro" id="IPR013454">
    <property type="entry name" value="Bifunc_RhaD/ADH"/>
</dbReference>
<evidence type="ECO:0000256" key="2">
    <source>
        <dbReference type="ARBA" id="ARBA00023002"/>
    </source>
</evidence>
<dbReference type="InterPro" id="IPR001303">
    <property type="entry name" value="Aldolase_II/adducin_N"/>
</dbReference>
<dbReference type="Proteomes" id="UP000501452">
    <property type="component" value="Chromosome"/>
</dbReference>
<comment type="similarity">
    <text evidence="1">Belongs to the short-chain dehydrogenases/reductases (SDR) family.</text>
</comment>
<proteinExistence type="inferred from homology"/>
<dbReference type="SMART" id="SM01007">
    <property type="entry name" value="Aldolase_II"/>
    <property type="match status" value="1"/>
</dbReference>
<dbReference type="NCBIfam" id="NF006189">
    <property type="entry name" value="PRK08324.1-3"/>
    <property type="match status" value="1"/>
</dbReference>
<keyword evidence="2" id="KW-0560">Oxidoreductase</keyword>
<keyword evidence="5" id="KW-1185">Reference proteome</keyword>
<gene>
    <name evidence="4" type="ORF">GBA63_01910</name>
</gene>
<sequence length="694" mass="74202">MQTRIPGSTENLWDGGAVAGLSELEKLAHRSNLLGRDRSVANFGGGNTSTKARERDHAGREVDVLWVKGSGSDLATIGAGQFTGLKLGEVLPLEERDGMSDEEMVAYLAACQLRPDMPRGSIETLLHAFVPHPHVDHTHPDAINMICCAGGGEDLAARCFGHEAVWIPYIRPGFTLSRQVGEAVRNNPNAKFVLLAKHGLVTYGSTHEESYGRTIEAINRAAEFVAGRAGEPFGGRSVEPPAPGRREELLAGVLPALRGALSSGSAEAAHKILRVDHTSDDVLEFVCGRDSRELSQVGAACPDHLVRTKVRPLWVEFDPANEGAGELKTKLCEGVEAYRRDYEAYYARHEEADEEMFDPNPRVVLIRGVGLVAAAQNAKEAGLSRDFAYRAINVMRGAHTLGGYVSLTEEESYAIEYWPLELYKLAQAPPPRELAGRVAFVTGGAGGIGGAVARSLAAEGACVVACDLDEEGAGEVAESLPQPGIAARADVTEEEEVARAYRRAILEYGGVDVVVSNAGLASSAPIEETSVEMWDKNHAVLAKGYFLVAREAFKIMREQGIGGSLIFVASKNALAAGKNAAAYSSAKAAELHLARCLAEEGGAAGIRVNTVNPDAVLSGSRIWGSSWREERAAAYGIEPGELEEHYRQRNVLKVNVLPENIAEAVLHFASAARSSRSTGNVLNVDGGVKDAYPR</sequence>
<dbReference type="SUPFAM" id="SSF53639">
    <property type="entry name" value="AraD/HMP-PK domain-like"/>
    <property type="match status" value="1"/>
</dbReference>
<dbReference type="Pfam" id="PF13561">
    <property type="entry name" value="adh_short_C2"/>
    <property type="match status" value="1"/>
</dbReference>
<name>A0A6G8Q5B4_9ACTN</name>
<dbReference type="AlphaFoldDB" id="A0A6G8Q5B4"/>
<evidence type="ECO:0000256" key="1">
    <source>
        <dbReference type="ARBA" id="ARBA00006484"/>
    </source>
</evidence>
<accession>A0A6G8Q5B4</accession>
<dbReference type="Gene3D" id="3.40.225.10">
    <property type="entry name" value="Class II aldolase/adducin N-terminal domain"/>
    <property type="match status" value="1"/>
</dbReference>
<evidence type="ECO:0000313" key="5">
    <source>
        <dbReference type="Proteomes" id="UP000501452"/>
    </source>
</evidence>
<dbReference type="Pfam" id="PF00596">
    <property type="entry name" value="Aldolase_II"/>
    <property type="match status" value="1"/>
</dbReference>